<sequence>MVTDNRPFQRVAGKYDACAVAFGLERASASMMNLIDGITEEFRHGFTFVVNKASRPKGLFASCPVWWPVRSKVEPIYCPRTSQ</sequence>
<organism evidence="1 2">
    <name type="scientific">Metarhizobium album</name>
    <dbReference type="NCBI Taxonomy" id="2182425"/>
    <lineage>
        <taxon>Bacteria</taxon>
        <taxon>Pseudomonadati</taxon>
        <taxon>Pseudomonadota</taxon>
        <taxon>Alphaproteobacteria</taxon>
        <taxon>Hyphomicrobiales</taxon>
        <taxon>Rhizobiaceae</taxon>
        <taxon>Metarhizobium</taxon>
    </lineage>
</organism>
<evidence type="ECO:0000313" key="2">
    <source>
        <dbReference type="Proteomes" id="UP000245252"/>
    </source>
</evidence>
<keyword evidence="2" id="KW-1185">Reference proteome</keyword>
<evidence type="ECO:0000313" key="1">
    <source>
        <dbReference type="EMBL" id="PWE57902.1"/>
    </source>
</evidence>
<protein>
    <submittedName>
        <fullName evidence="1">Uncharacterized protein</fullName>
    </submittedName>
</protein>
<dbReference type="AlphaFoldDB" id="A0A2U2DXG1"/>
<comment type="caution">
    <text evidence="1">The sequence shown here is derived from an EMBL/GenBank/DDBJ whole genome shotgun (WGS) entry which is preliminary data.</text>
</comment>
<dbReference type="Proteomes" id="UP000245252">
    <property type="component" value="Unassembled WGS sequence"/>
</dbReference>
<accession>A0A2U2DXG1</accession>
<dbReference type="EMBL" id="QFBC01000001">
    <property type="protein sequence ID" value="PWE57902.1"/>
    <property type="molecule type" value="Genomic_DNA"/>
</dbReference>
<reference evidence="1 2" key="1">
    <citation type="submission" date="2018-05" db="EMBL/GenBank/DDBJ databases">
        <title>The draft genome of strain NS-104.</title>
        <authorList>
            <person name="Hang P."/>
            <person name="Jiang J."/>
        </authorList>
    </citation>
    <scope>NUCLEOTIDE SEQUENCE [LARGE SCALE GENOMIC DNA]</scope>
    <source>
        <strain evidence="1 2">NS-104</strain>
    </source>
</reference>
<name>A0A2U2DXG1_9HYPH</name>
<proteinExistence type="predicted"/>
<gene>
    <name evidence="1" type="ORF">DEM27_01535</name>
</gene>